<evidence type="ECO:0000313" key="3">
    <source>
        <dbReference type="Proteomes" id="UP000815846"/>
    </source>
</evidence>
<organism evidence="2 3">
    <name type="scientific">Colwellia echini</name>
    <dbReference type="NCBI Taxonomy" id="1982103"/>
    <lineage>
        <taxon>Bacteria</taxon>
        <taxon>Pseudomonadati</taxon>
        <taxon>Pseudomonadota</taxon>
        <taxon>Gammaproteobacteria</taxon>
        <taxon>Alteromonadales</taxon>
        <taxon>Colwelliaceae</taxon>
        <taxon>Colwellia</taxon>
    </lineage>
</organism>
<evidence type="ECO:0000313" key="2">
    <source>
        <dbReference type="EMBL" id="TYK66030.1"/>
    </source>
</evidence>
<sequence>MYYLNYSVVVKAYTKLLIERENKIDSGIIGTLFLMKNSQYSAEISPSYRIPVDESRVTNDINHLFSFVDSVTTSLKPETFFILSEEYDDQILEILHNSKIDILSIACILLQSEEFESELSSSQLIQYFIEKFHLPNIFVEKCFEMILDSIELIFVENIETSENRKKQLEVIFPNPNHKNTISFKENSGSYWQTSAGGDFGRGAYTQKMRPSSNLKELVFLPNGAFQKKLSYQGEPVKSHINTNSLNVLFFGPSGTGKSTEARRELVDEKGVDELRNLTQVTFHPEYTYSDFVGSLKPVTLFKRLEGSRVFDAFNAVEAKYVDLEPILEFKFEAGPFIEACLNAANSDPSEPHALIIDEINRGNVPEIMGDIFQLLDREETNRSNSNSELQKYIMEYSKTDVFNRGLIIPSNLYIYATINPADQNVYPLDTAFKRRWKRRYWKINSQHSSCSNWELLICGKKISWSKFLDLVNKHITHKLYLSEDKQLGHFFIKLSGNPTLDEIKEETLKVISYLWEDIPKSKRTQIFGSGIFSFSEIHDLLISSDGINSLFTKAIADELMDLSEETELAAE</sequence>
<name>A0ABY3MXS8_9GAMM</name>
<reference evidence="2 3" key="1">
    <citation type="submission" date="2019-08" db="EMBL/GenBank/DDBJ databases">
        <title>Microbe sample from Colwellia echini.</title>
        <authorList>
            <person name="Christiansen L."/>
            <person name="Pathiraja D."/>
            <person name="Schultz-Johansen M."/>
            <person name="Choi I.-G."/>
            <person name="Stougaard P."/>
        </authorList>
    </citation>
    <scope>NUCLEOTIDE SEQUENCE [LARGE SCALE GENOMIC DNA]</scope>
    <source>
        <strain evidence="2 3">A3</strain>
    </source>
</reference>
<gene>
    <name evidence="2" type="ORF">CWS31_007085</name>
</gene>
<dbReference type="PANTHER" id="PTHR37291:SF1">
    <property type="entry name" value="TYPE IV METHYL-DIRECTED RESTRICTION ENZYME ECOKMCRB SUBUNIT"/>
    <property type="match status" value="1"/>
</dbReference>
<feature type="domain" description="ATPase dynein-related AAA" evidence="1">
    <location>
        <begin position="246"/>
        <end position="435"/>
    </location>
</feature>
<dbReference type="InterPro" id="IPR052934">
    <property type="entry name" value="Methyl-DNA_Rec/Restrict_Enz"/>
</dbReference>
<dbReference type="PANTHER" id="PTHR37291">
    <property type="entry name" value="5-METHYLCYTOSINE-SPECIFIC RESTRICTION ENZYME B"/>
    <property type="match status" value="1"/>
</dbReference>
<dbReference type="SUPFAM" id="SSF52540">
    <property type="entry name" value="P-loop containing nucleoside triphosphate hydrolases"/>
    <property type="match status" value="1"/>
</dbReference>
<keyword evidence="3" id="KW-1185">Reference proteome</keyword>
<dbReference type="Proteomes" id="UP000815846">
    <property type="component" value="Unassembled WGS sequence"/>
</dbReference>
<evidence type="ECO:0000259" key="1">
    <source>
        <dbReference type="Pfam" id="PF07728"/>
    </source>
</evidence>
<dbReference type="RefSeq" id="WP_101345448.1">
    <property type="nucleotide sequence ID" value="NZ_PJAI02000006.1"/>
</dbReference>
<comment type="caution">
    <text evidence="2">The sequence shown here is derived from an EMBL/GenBank/DDBJ whole genome shotgun (WGS) entry which is preliminary data.</text>
</comment>
<accession>A0ABY3MXS8</accession>
<dbReference type="Gene3D" id="3.40.50.300">
    <property type="entry name" value="P-loop containing nucleotide triphosphate hydrolases"/>
    <property type="match status" value="1"/>
</dbReference>
<protein>
    <submittedName>
        <fullName evidence="2">AAA domain-containing protein</fullName>
    </submittedName>
</protein>
<proteinExistence type="predicted"/>
<dbReference type="EMBL" id="PJAI02000006">
    <property type="protein sequence ID" value="TYK66030.1"/>
    <property type="molecule type" value="Genomic_DNA"/>
</dbReference>
<dbReference type="InterPro" id="IPR011704">
    <property type="entry name" value="ATPase_dyneun-rel_AAA"/>
</dbReference>
<dbReference type="InterPro" id="IPR027417">
    <property type="entry name" value="P-loop_NTPase"/>
</dbReference>
<dbReference type="Pfam" id="PF07728">
    <property type="entry name" value="AAA_5"/>
    <property type="match status" value="1"/>
</dbReference>